<gene>
    <name evidence="7" type="ORF">DW270_13120</name>
</gene>
<keyword evidence="4" id="KW-0408">Iron</keyword>
<dbReference type="AlphaFoldDB" id="A0A414SBL3"/>
<dbReference type="GO" id="GO:0006779">
    <property type="term" value="P:porphyrin-containing compound biosynthetic process"/>
    <property type="evidence" value="ECO:0007669"/>
    <property type="project" value="TreeGrafter"/>
</dbReference>
<evidence type="ECO:0000256" key="1">
    <source>
        <dbReference type="ARBA" id="ARBA00017228"/>
    </source>
</evidence>
<dbReference type="SMART" id="SM00729">
    <property type="entry name" value="Elp3"/>
    <property type="match status" value="1"/>
</dbReference>
<protein>
    <recommendedName>
        <fullName evidence="1">Heme chaperone HemW</fullName>
    </recommendedName>
</protein>
<dbReference type="InterPro" id="IPR006638">
    <property type="entry name" value="Elp3/MiaA/NifB-like_rSAM"/>
</dbReference>
<evidence type="ECO:0000256" key="2">
    <source>
        <dbReference type="ARBA" id="ARBA00022691"/>
    </source>
</evidence>
<organism evidence="7 8">
    <name type="scientific">Mediterraneibacter gnavus</name>
    <name type="common">Ruminococcus gnavus</name>
    <dbReference type="NCBI Taxonomy" id="33038"/>
    <lineage>
        <taxon>Bacteria</taxon>
        <taxon>Bacillati</taxon>
        <taxon>Bacillota</taxon>
        <taxon>Clostridia</taxon>
        <taxon>Lachnospirales</taxon>
        <taxon>Lachnospiraceae</taxon>
        <taxon>Mediterraneibacter</taxon>
    </lineage>
</organism>
<feature type="domain" description="Radical SAM core" evidence="6">
    <location>
        <begin position="39"/>
        <end position="275"/>
    </location>
</feature>
<accession>A0A414SBL3</accession>
<evidence type="ECO:0000256" key="3">
    <source>
        <dbReference type="ARBA" id="ARBA00022723"/>
    </source>
</evidence>
<dbReference type="RefSeq" id="WP_118263189.1">
    <property type="nucleotide sequence ID" value="NZ_JADMTD010000034.1"/>
</dbReference>
<dbReference type="InterPro" id="IPR058240">
    <property type="entry name" value="rSAM_sf"/>
</dbReference>
<dbReference type="PANTHER" id="PTHR13932">
    <property type="entry name" value="COPROPORPHYRINIGEN III OXIDASE"/>
    <property type="match status" value="1"/>
</dbReference>
<evidence type="ECO:0000256" key="4">
    <source>
        <dbReference type="ARBA" id="ARBA00023004"/>
    </source>
</evidence>
<dbReference type="InterPro" id="IPR013785">
    <property type="entry name" value="Aldolase_TIM"/>
</dbReference>
<comment type="caution">
    <text evidence="7">The sequence shown here is derived from an EMBL/GenBank/DDBJ whole genome shotgun (WGS) entry which is preliminary data.</text>
</comment>
<dbReference type="PROSITE" id="PS51918">
    <property type="entry name" value="RADICAL_SAM"/>
    <property type="match status" value="1"/>
</dbReference>
<dbReference type="GO" id="GO:0051539">
    <property type="term" value="F:4 iron, 4 sulfur cluster binding"/>
    <property type="evidence" value="ECO:0007669"/>
    <property type="project" value="TreeGrafter"/>
</dbReference>
<dbReference type="CDD" id="cd01335">
    <property type="entry name" value="Radical_SAM"/>
    <property type="match status" value="1"/>
</dbReference>
<dbReference type="GO" id="GO:0005737">
    <property type="term" value="C:cytoplasm"/>
    <property type="evidence" value="ECO:0007669"/>
    <property type="project" value="TreeGrafter"/>
</dbReference>
<name>A0A414SBL3_MEDGN</name>
<dbReference type="GO" id="GO:0003824">
    <property type="term" value="F:catalytic activity"/>
    <property type="evidence" value="ECO:0007669"/>
    <property type="project" value="InterPro"/>
</dbReference>
<dbReference type="PANTHER" id="PTHR13932:SF5">
    <property type="entry name" value="RADICAL S-ADENOSYL METHIONINE DOMAIN-CONTAINING PROTEIN 1, MITOCHONDRIAL"/>
    <property type="match status" value="1"/>
</dbReference>
<dbReference type="Proteomes" id="UP000285697">
    <property type="component" value="Unassembled WGS sequence"/>
</dbReference>
<sequence>MFDKKILLPHQYYYPHMDLFEDKSTVKKEEKFFTELNSEVKPGDASIYIHIPFCDSKCAFCGFDKVKNTTEIMQYKEKVIEEIHNYAEKEYIQHLTVSVIHIGGGTPTILPRDVFNDILNAAKENFNVSDNLIVNIEGSATTIYKDEVIDYIKENKISKVSVGVQTFNQKLREQYKSKATLEEVYLTLFKLLDNDITTGIDIMYGFPDFNIGNMLEITFNDIKEAIRLGVDAIDFGQLYPYCNSLEKRIKEENLRFPTKNELLEIITTVNEMMERNGYEQKASYGYTKKNRDIRVMESAYYGGIQNVPDCIAIGSGAFGFINGYKYRNNSYNAYIRGGRTRFSQLKKLTLNQLNNLNIVGFPKLLYLTKAQLEHNHGEKYMEKIQQLISGGMLLETEVDYKVTEKGKCYIDNIYYFLLEEQEKNIIDKQIRILSIQ</sequence>
<dbReference type="GO" id="GO:0046872">
    <property type="term" value="F:metal ion binding"/>
    <property type="evidence" value="ECO:0007669"/>
    <property type="project" value="UniProtKB-KW"/>
</dbReference>
<proteinExistence type="predicted"/>
<dbReference type="SUPFAM" id="SSF102114">
    <property type="entry name" value="Radical SAM enzymes"/>
    <property type="match status" value="1"/>
</dbReference>
<evidence type="ECO:0000313" key="7">
    <source>
        <dbReference type="EMBL" id="RHG16553.1"/>
    </source>
</evidence>
<dbReference type="Pfam" id="PF04055">
    <property type="entry name" value="Radical_SAM"/>
    <property type="match status" value="1"/>
</dbReference>
<dbReference type="SFLD" id="SFLDG01065">
    <property type="entry name" value="anaerobic_coproporphyrinogen-I"/>
    <property type="match status" value="1"/>
</dbReference>
<dbReference type="SFLD" id="SFLDS00029">
    <property type="entry name" value="Radical_SAM"/>
    <property type="match status" value="1"/>
</dbReference>
<evidence type="ECO:0000259" key="6">
    <source>
        <dbReference type="PROSITE" id="PS51918"/>
    </source>
</evidence>
<dbReference type="InterPro" id="IPR007197">
    <property type="entry name" value="rSAM"/>
</dbReference>
<dbReference type="EMBL" id="QRIA01000021">
    <property type="protein sequence ID" value="RHG16553.1"/>
    <property type="molecule type" value="Genomic_DNA"/>
</dbReference>
<keyword evidence="5" id="KW-0411">Iron-sulfur</keyword>
<keyword evidence="3" id="KW-0479">Metal-binding</keyword>
<dbReference type="InterPro" id="IPR034505">
    <property type="entry name" value="Coproporphyrinogen-III_oxidase"/>
</dbReference>
<reference evidence="7 8" key="1">
    <citation type="submission" date="2018-08" db="EMBL/GenBank/DDBJ databases">
        <title>A genome reference for cultivated species of the human gut microbiota.</title>
        <authorList>
            <person name="Zou Y."/>
            <person name="Xue W."/>
            <person name="Luo G."/>
        </authorList>
    </citation>
    <scope>NUCLEOTIDE SEQUENCE [LARGE SCALE GENOMIC DNA]</scope>
    <source>
        <strain evidence="7 8">AM22-7AC</strain>
    </source>
</reference>
<evidence type="ECO:0000313" key="8">
    <source>
        <dbReference type="Proteomes" id="UP000285697"/>
    </source>
</evidence>
<keyword evidence="2" id="KW-0949">S-adenosyl-L-methionine</keyword>
<evidence type="ECO:0000256" key="5">
    <source>
        <dbReference type="ARBA" id="ARBA00023014"/>
    </source>
</evidence>
<dbReference type="Gene3D" id="3.20.20.70">
    <property type="entry name" value="Aldolase class I"/>
    <property type="match status" value="1"/>
</dbReference>